<reference evidence="1 2" key="1">
    <citation type="submission" date="2016-10" db="EMBL/GenBank/DDBJ databases">
        <title>Pseudoalteromonas amylolytica sp. nov., isolated from the surface seawater.</title>
        <authorList>
            <person name="Wu Y.-H."/>
            <person name="Cheng H."/>
            <person name="Jin X.-B."/>
            <person name="Wang C.-S."/>
            <person name="Xu X.-W."/>
        </authorList>
    </citation>
    <scope>NUCLEOTIDE SEQUENCE [LARGE SCALE GENOMIC DNA]</scope>
    <source>
        <strain evidence="1 2">JCM 12483</strain>
    </source>
</reference>
<dbReference type="STRING" id="327939.BIW53_10780"/>
<dbReference type="SUPFAM" id="SSF48613">
    <property type="entry name" value="Heme oxygenase-like"/>
    <property type="match status" value="1"/>
</dbReference>
<comment type="caution">
    <text evidence="1">The sequence shown here is derived from an EMBL/GenBank/DDBJ whole genome shotgun (WGS) entry which is preliminary data.</text>
</comment>
<sequence>MSFAFQKPRIRLSTTFSPETSSLLYKGNDFELEFDSNESVNKFNELFKFLEMGLALVELQAEAERIGYSKDELDDILHALDDCRLLTEVQQTSNEGMTGLELAFHLEDLYFNEWKPKDGETPLTQLFLDGQPSTEIITGWSFEYYNVTKLAHDAIISLVLPSHGKVKAQAVDFYNEEYRHDKLMLKSLQALGYTEVEIESSIPLPATLALINLLAHWGKTDPLSYMASLFIYEGEVSDYRPYTDALRNNGMPDEFVHGQEVHNDINVDGGHGFESREFLSLIPFVSNEDIKRVEFNLRRLIETERLVHEQIMSYYQSPQVSIPRRLNVTAQSEITPYTAAFQSVGSIAELAVNAPSQLPKYDSDKQVADHFIFTGMNLLASVLPRVPDANVHKLSKYFVRFNRHASSEELFENIHVADEKLNFISLQVLEASYKNPMIGLFLYKTVIEQLFSFDASNDENDGVGKLERFHEELTEYFTSIPGALSETEMYYFHSQIYVLNQALSQLEK</sequence>
<dbReference type="InterPro" id="IPR016084">
    <property type="entry name" value="Haem_Oase-like_multi-hlx"/>
</dbReference>
<keyword evidence="2" id="KW-1185">Reference proteome</keyword>
<dbReference type="Gene3D" id="1.20.910.10">
    <property type="entry name" value="Heme oxygenase-like"/>
    <property type="match status" value="1"/>
</dbReference>
<gene>
    <name evidence="1" type="ORF">BIW53_10780</name>
</gene>
<proteinExistence type="predicted"/>
<dbReference type="AlphaFoldDB" id="A0A1S1N6A7"/>
<dbReference type="Proteomes" id="UP000180253">
    <property type="component" value="Unassembled WGS sequence"/>
</dbReference>
<protein>
    <submittedName>
        <fullName evidence="1">Uncharacterized protein</fullName>
    </submittedName>
</protein>
<dbReference type="OrthoDB" id="5195905at2"/>
<evidence type="ECO:0000313" key="1">
    <source>
        <dbReference type="EMBL" id="OHU95202.1"/>
    </source>
</evidence>
<name>A0A1S1N6A7_9GAMM</name>
<organism evidence="1 2">
    <name type="scientific">Pseudoalteromonas byunsanensis</name>
    <dbReference type="NCBI Taxonomy" id="327939"/>
    <lineage>
        <taxon>Bacteria</taxon>
        <taxon>Pseudomonadati</taxon>
        <taxon>Pseudomonadota</taxon>
        <taxon>Gammaproteobacteria</taxon>
        <taxon>Alteromonadales</taxon>
        <taxon>Pseudoalteromonadaceae</taxon>
        <taxon>Pseudoalteromonas</taxon>
    </lineage>
</organism>
<accession>A0A1S1N6A7</accession>
<dbReference type="EMBL" id="MNAN01000031">
    <property type="protein sequence ID" value="OHU95202.1"/>
    <property type="molecule type" value="Genomic_DNA"/>
</dbReference>
<dbReference type="Pfam" id="PF14518">
    <property type="entry name" value="Haem_oxygenas_2"/>
    <property type="match status" value="1"/>
</dbReference>
<dbReference type="RefSeq" id="WP_070991886.1">
    <property type="nucleotide sequence ID" value="NZ_CBCSHD010000002.1"/>
</dbReference>
<evidence type="ECO:0000313" key="2">
    <source>
        <dbReference type="Proteomes" id="UP000180253"/>
    </source>
</evidence>